<name>A0A072P740_9EURO</name>
<protein>
    <recommendedName>
        <fullName evidence="8">SPX domain-containing protein</fullName>
    </recommendedName>
</protein>
<evidence type="ECO:0000256" key="7">
    <source>
        <dbReference type="SAM" id="Phobius"/>
    </source>
</evidence>
<comment type="subcellular location">
    <subcellularLocation>
        <location evidence="1">Vacuole membrane</location>
        <topology evidence="1">Multi-pass membrane protein</topology>
    </subcellularLocation>
</comment>
<evidence type="ECO:0000256" key="5">
    <source>
        <dbReference type="ARBA" id="ARBA00023136"/>
    </source>
</evidence>
<dbReference type="GO" id="GO:0033254">
    <property type="term" value="C:vacuolar transporter chaperone complex"/>
    <property type="evidence" value="ECO:0007669"/>
    <property type="project" value="TreeGrafter"/>
</dbReference>
<feature type="region of interest" description="Disordered" evidence="6">
    <location>
        <begin position="683"/>
        <end position="727"/>
    </location>
</feature>
<proteinExistence type="predicted"/>
<dbReference type="PANTHER" id="PTHR46140">
    <property type="entry name" value="VACUOLAR TRANSPORTER CHAPERONE 1-RELATED"/>
    <property type="match status" value="1"/>
</dbReference>
<keyword evidence="5 7" id="KW-0472">Membrane</keyword>
<dbReference type="OrthoDB" id="5588846at2759"/>
<dbReference type="CDD" id="cd14474">
    <property type="entry name" value="SPX_YDR089W"/>
    <property type="match status" value="1"/>
</dbReference>
<feature type="compositionally biased region" description="Polar residues" evidence="6">
    <location>
        <begin position="717"/>
        <end position="727"/>
    </location>
</feature>
<dbReference type="GO" id="GO:0006799">
    <property type="term" value="P:polyphosphate biosynthetic process"/>
    <property type="evidence" value="ECO:0007669"/>
    <property type="project" value="UniProtKB-ARBA"/>
</dbReference>
<evidence type="ECO:0000256" key="4">
    <source>
        <dbReference type="ARBA" id="ARBA00022989"/>
    </source>
</evidence>
<dbReference type="InterPro" id="IPR018966">
    <property type="entry name" value="VTC_domain"/>
</dbReference>
<evidence type="ECO:0000313" key="9">
    <source>
        <dbReference type="EMBL" id="KEF55929.1"/>
    </source>
</evidence>
<accession>A0A072P740</accession>
<feature type="domain" description="SPX" evidence="8">
    <location>
        <begin position="1"/>
        <end position="162"/>
    </location>
</feature>
<gene>
    <name evidence="9" type="ORF">A1O9_07509</name>
</gene>
<comment type="caution">
    <text evidence="9">The sequence shown here is derived from an EMBL/GenBank/DDBJ whole genome shotgun (WGS) entry which is preliminary data.</text>
</comment>
<feature type="transmembrane region" description="Helical" evidence="7">
    <location>
        <begin position="783"/>
        <end position="806"/>
    </location>
</feature>
<dbReference type="EMBL" id="AMGV01000006">
    <property type="protein sequence ID" value="KEF55929.1"/>
    <property type="molecule type" value="Genomic_DNA"/>
</dbReference>
<dbReference type="Gene3D" id="3.20.100.30">
    <property type="entry name" value="VTC, catalytic tunnel domain"/>
    <property type="match status" value="1"/>
</dbReference>
<keyword evidence="2" id="KW-0926">Vacuole</keyword>
<sequence length="853" mass="94103">MKFGDTLYQRSVPKWAAYNFKYNELKHLIKTRTSAGFAVPLDIPAQGKSRWQELDNQLLRLLQGEYDNVTLFLRSKQGEIDRRVAHLEKQVKIAEHAVDENHLDRPILQARKYQRLVKDAEDISDDIQNLARFAAVQKTAFRKLLKKYRKWTGSTDLQTRVDVEVFSSEKLRTDYSDYQAQITELSTILTDELAAPMLTGKSTNPSSERNRLSTQSLKKSIVGQINEAALRTPLAFDAAVLTIPYGEAAGSAIYWIHPDNLDEARTLLLKYMRDASTAPPRANSSLSIASQRRPSALSTSADDLTHAIFFDNAQRFVKDSSQSRPTRIALSAHWSQEPEAAVTLAGLSPSSAGSTILTIKTKDLSSALQRESSPPKQSYEVSAIRNYLTEHRDVKPLAEISSVRSRYFGITNSADVANWATLDSSLTVTPVDIAHLEDPTHHPNTGDAFPYAVLHIRWEFARTPAVVRTFDSSHLAERIYDFTLENMAIHTVQRHLPEPSWHCLLDKDIRKVPIAPGKNRSRLSSRANPSQTDMSGISSGPSSTDGIAASSIFSAPQRRLSSVTSDDHITSSEISDPFQPTTSPAIGRKKKRARLLLPKPDPPSQRYWNEFDDGDSDVNPDDRYAIYVDPDAPLFPGTETVSKTFAAMYASLSKGTSRAASWFPLGVKLWDNQSSPERAPLLGDQMFGNDDANGDGDSSGSDTDEFLIPRPHKPKSSWRTASHGSGSRSMYRPYQVLTPRQKALERTLCLFYGFLIAVSGILLAMSAVLLGTGRRKAVVEVDAGVVAGVIAAEACAVGAIVLIMLRKQRLSILHWGIVGASVATIVIVGVSLLALMFAEIHNAAERKSSAPGH</sequence>
<dbReference type="HOGENOM" id="CLU_015643_0_0_1"/>
<dbReference type="Proteomes" id="UP000027920">
    <property type="component" value="Unassembled WGS sequence"/>
</dbReference>
<reference evidence="9 10" key="1">
    <citation type="submission" date="2013-03" db="EMBL/GenBank/DDBJ databases">
        <title>The Genome Sequence of Exophiala aquamarina CBS 119918.</title>
        <authorList>
            <consortium name="The Broad Institute Genomics Platform"/>
            <person name="Cuomo C."/>
            <person name="de Hoog S."/>
            <person name="Gorbushina A."/>
            <person name="Walker B."/>
            <person name="Young S.K."/>
            <person name="Zeng Q."/>
            <person name="Gargeya S."/>
            <person name="Fitzgerald M."/>
            <person name="Haas B."/>
            <person name="Abouelleil A."/>
            <person name="Allen A.W."/>
            <person name="Alvarado L."/>
            <person name="Arachchi H.M."/>
            <person name="Berlin A.M."/>
            <person name="Chapman S.B."/>
            <person name="Gainer-Dewar J."/>
            <person name="Goldberg J."/>
            <person name="Griggs A."/>
            <person name="Gujja S."/>
            <person name="Hansen M."/>
            <person name="Howarth C."/>
            <person name="Imamovic A."/>
            <person name="Ireland A."/>
            <person name="Larimer J."/>
            <person name="McCowan C."/>
            <person name="Murphy C."/>
            <person name="Pearson M."/>
            <person name="Poon T.W."/>
            <person name="Priest M."/>
            <person name="Roberts A."/>
            <person name="Saif S."/>
            <person name="Shea T."/>
            <person name="Sisk P."/>
            <person name="Sykes S."/>
            <person name="Wortman J."/>
            <person name="Nusbaum C."/>
            <person name="Birren B."/>
        </authorList>
    </citation>
    <scope>NUCLEOTIDE SEQUENCE [LARGE SCALE GENOMIC DNA]</scope>
    <source>
        <strain evidence="9 10">CBS 119918</strain>
    </source>
</reference>
<organism evidence="9 10">
    <name type="scientific">Exophiala aquamarina CBS 119918</name>
    <dbReference type="NCBI Taxonomy" id="1182545"/>
    <lineage>
        <taxon>Eukaryota</taxon>
        <taxon>Fungi</taxon>
        <taxon>Dikarya</taxon>
        <taxon>Ascomycota</taxon>
        <taxon>Pezizomycotina</taxon>
        <taxon>Eurotiomycetes</taxon>
        <taxon>Chaetothyriomycetidae</taxon>
        <taxon>Chaetothyriales</taxon>
        <taxon>Herpotrichiellaceae</taxon>
        <taxon>Exophiala</taxon>
    </lineage>
</organism>
<evidence type="ECO:0000256" key="2">
    <source>
        <dbReference type="ARBA" id="ARBA00022554"/>
    </source>
</evidence>
<feature type="compositionally biased region" description="Low complexity" evidence="6">
    <location>
        <begin position="688"/>
        <end position="701"/>
    </location>
</feature>
<dbReference type="RefSeq" id="XP_013258519.1">
    <property type="nucleotide sequence ID" value="XM_013403065.1"/>
</dbReference>
<dbReference type="GO" id="GO:0042144">
    <property type="term" value="P:vacuole fusion, non-autophagic"/>
    <property type="evidence" value="ECO:0007669"/>
    <property type="project" value="TreeGrafter"/>
</dbReference>
<dbReference type="PANTHER" id="PTHR46140:SF1">
    <property type="entry name" value="VACUOLAR TRANSPORTER CHAPERONE COMPLEX SUBUNIT 4-RELATED"/>
    <property type="match status" value="1"/>
</dbReference>
<evidence type="ECO:0000259" key="8">
    <source>
        <dbReference type="PROSITE" id="PS51382"/>
    </source>
</evidence>
<dbReference type="Pfam" id="PF09359">
    <property type="entry name" value="VTC"/>
    <property type="match status" value="1"/>
</dbReference>
<evidence type="ECO:0000256" key="1">
    <source>
        <dbReference type="ARBA" id="ARBA00004128"/>
    </source>
</evidence>
<feature type="region of interest" description="Disordered" evidence="6">
    <location>
        <begin position="515"/>
        <end position="615"/>
    </location>
</feature>
<feature type="compositionally biased region" description="Polar residues" evidence="6">
    <location>
        <begin position="522"/>
        <end position="564"/>
    </location>
</feature>
<dbReference type="VEuPathDB" id="FungiDB:A1O9_07509"/>
<dbReference type="GeneID" id="25282423"/>
<evidence type="ECO:0000256" key="6">
    <source>
        <dbReference type="SAM" id="MobiDB-lite"/>
    </source>
</evidence>
<dbReference type="GO" id="GO:0007034">
    <property type="term" value="P:vacuolar transport"/>
    <property type="evidence" value="ECO:0007669"/>
    <property type="project" value="TreeGrafter"/>
</dbReference>
<dbReference type="InterPro" id="IPR004331">
    <property type="entry name" value="SPX_dom"/>
</dbReference>
<dbReference type="PROSITE" id="PS51382">
    <property type="entry name" value="SPX"/>
    <property type="match status" value="1"/>
</dbReference>
<feature type="compositionally biased region" description="Polar residues" evidence="6">
    <location>
        <begin position="571"/>
        <end position="584"/>
    </location>
</feature>
<keyword evidence="3 7" id="KW-0812">Transmembrane</keyword>
<dbReference type="GO" id="GO:0016237">
    <property type="term" value="P:microautophagy"/>
    <property type="evidence" value="ECO:0007669"/>
    <property type="project" value="TreeGrafter"/>
</dbReference>
<dbReference type="InterPro" id="IPR051572">
    <property type="entry name" value="VTC_Complex_Subunit"/>
</dbReference>
<feature type="transmembrane region" description="Helical" evidence="7">
    <location>
        <begin position="812"/>
        <end position="838"/>
    </location>
</feature>
<dbReference type="GO" id="GO:0000329">
    <property type="term" value="C:fungal-type vacuole membrane"/>
    <property type="evidence" value="ECO:0007669"/>
    <property type="project" value="TreeGrafter"/>
</dbReference>
<keyword evidence="4 7" id="KW-1133">Transmembrane helix</keyword>
<evidence type="ECO:0000313" key="10">
    <source>
        <dbReference type="Proteomes" id="UP000027920"/>
    </source>
</evidence>
<dbReference type="STRING" id="1182545.A0A072P740"/>
<dbReference type="InterPro" id="IPR042267">
    <property type="entry name" value="VTC_sf"/>
</dbReference>
<dbReference type="AlphaFoldDB" id="A0A072P740"/>
<keyword evidence="10" id="KW-1185">Reference proteome</keyword>
<feature type="transmembrane region" description="Helical" evidence="7">
    <location>
        <begin position="750"/>
        <end position="771"/>
    </location>
</feature>
<evidence type="ECO:0000256" key="3">
    <source>
        <dbReference type="ARBA" id="ARBA00022692"/>
    </source>
</evidence>